<comment type="similarity">
    <text evidence="2 7">Belongs to the phosphohexose mutase family.</text>
</comment>
<evidence type="ECO:0000259" key="8">
    <source>
        <dbReference type="Pfam" id="PF00408"/>
    </source>
</evidence>
<dbReference type="AlphaFoldDB" id="A0ABD5UEY0"/>
<keyword evidence="4 7" id="KW-0479">Metal-binding</keyword>
<feature type="domain" description="Alpha-D-phosphohexomutase C-terminal" evidence="8">
    <location>
        <begin position="358"/>
        <end position="426"/>
    </location>
</feature>
<dbReference type="Gene3D" id="3.40.120.10">
    <property type="entry name" value="Alpha-D-Glucose-1,6-Bisphosphate, subunit A, domain 3"/>
    <property type="match status" value="3"/>
</dbReference>
<dbReference type="Pfam" id="PF00408">
    <property type="entry name" value="PGM_PMM_IV"/>
    <property type="match status" value="1"/>
</dbReference>
<dbReference type="SUPFAM" id="SSF55957">
    <property type="entry name" value="Phosphoglucomutase, C-terminal domain"/>
    <property type="match status" value="1"/>
</dbReference>
<sequence length="430" mass="45530">MFGTSGIRGPVGDVVTADLALAVGRAVGVDADRVVVGRDPRESGRLLVDALAAGAREVGTDVVDLGPAATPTVARGVEWYDADAGVSVTASHNPAEDNGIKLWRPDGRAFGERRRATVEGRVREDAFDLRAWDAQGDRERVTDADARHVEALVEGRSLPDPPSVVVDLGNGAGRVSVEALLELGCSVETLNAQPDGRFPGRPSEPNEETLSSLCALVGTTDADLGIAHDGDADRMMAVDGRGEFVPKDALLALLAAESAAPGERVAVPVDTSLAVEDYLAERDVGVERTPVGDVYVAEALGGDVTFGGEPSGAWIWPDQTLCPDGPQAAVELVALAAERPLEARVGDIPNYPIRRTSVEVDDKERTMAAIRETVEARYDDVTTLDGVRVDLGDAWFLVRASGTQPLVRVTAEAREEERTRAAFEEATELL</sequence>
<evidence type="ECO:0000259" key="9">
    <source>
        <dbReference type="Pfam" id="PF02878"/>
    </source>
</evidence>
<organism evidence="12 13">
    <name type="scientific">Halomarina ordinaria</name>
    <dbReference type="NCBI Taxonomy" id="3033939"/>
    <lineage>
        <taxon>Archaea</taxon>
        <taxon>Methanobacteriati</taxon>
        <taxon>Methanobacteriota</taxon>
        <taxon>Stenosarchaea group</taxon>
        <taxon>Halobacteria</taxon>
        <taxon>Halobacteriales</taxon>
        <taxon>Natronomonadaceae</taxon>
        <taxon>Halomarina</taxon>
    </lineage>
</organism>
<dbReference type="PANTHER" id="PTHR43771">
    <property type="entry name" value="PHOSPHOMANNOMUTASE"/>
    <property type="match status" value="1"/>
</dbReference>
<comment type="caution">
    <text evidence="12">The sequence shown here is derived from an EMBL/GenBank/DDBJ whole genome shotgun (WGS) entry which is preliminary data.</text>
</comment>
<reference evidence="12 13" key="1">
    <citation type="journal article" date="2019" name="Int. J. Syst. Evol. Microbiol.">
        <title>The Global Catalogue of Microorganisms (GCM) 10K type strain sequencing project: providing services to taxonomists for standard genome sequencing and annotation.</title>
        <authorList>
            <consortium name="The Broad Institute Genomics Platform"/>
            <consortium name="The Broad Institute Genome Sequencing Center for Infectious Disease"/>
            <person name="Wu L."/>
            <person name="Ma J."/>
        </authorList>
    </citation>
    <scope>NUCLEOTIDE SEQUENCE [LARGE SCALE GENOMIC DNA]</scope>
    <source>
        <strain evidence="12 13">PSRA2</strain>
    </source>
</reference>
<dbReference type="Pfam" id="PF02879">
    <property type="entry name" value="PGM_PMM_II"/>
    <property type="match status" value="1"/>
</dbReference>
<dbReference type="InterPro" id="IPR036900">
    <property type="entry name" value="A-D-PHexomutase_C_sf"/>
</dbReference>
<evidence type="ECO:0000256" key="7">
    <source>
        <dbReference type="RuleBase" id="RU004326"/>
    </source>
</evidence>
<dbReference type="GO" id="GO:0008966">
    <property type="term" value="F:phosphoglucosamine mutase activity"/>
    <property type="evidence" value="ECO:0007669"/>
    <property type="project" value="UniProtKB-EC"/>
</dbReference>
<protein>
    <submittedName>
        <fullName evidence="12">Phosphoglucosamine mutase</fullName>
        <ecNumber evidence="12">5.4.2.10</ecNumber>
    </submittedName>
</protein>
<dbReference type="InterPro" id="IPR005844">
    <property type="entry name" value="A-D-PHexomutase_a/b/a-I"/>
</dbReference>
<evidence type="ECO:0000256" key="1">
    <source>
        <dbReference type="ARBA" id="ARBA00001946"/>
    </source>
</evidence>
<evidence type="ECO:0000256" key="3">
    <source>
        <dbReference type="ARBA" id="ARBA00022553"/>
    </source>
</evidence>
<dbReference type="RefSeq" id="WP_304449019.1">
    <property type="nucleotide sequence ID" value="NZ_JARRAH010000001.1"/>
</dbReference>
<dbReference type="NCBIfam" id="TIGR03990">
    <property type="entry name" value="Arch_GlmM"/>
    <property type="match status" value="1"/>
</dbReference>
<evidence type="ECO:0000259" key="11">
    <source>
        <dbReference type="Pfam" id="PF02880"/>
    </source>
</evidence>
<evidence type="ECO:0000256" key="4">
    <source>
        <dbReference type="ARBA" id="ARBA00022723"/>
    </source>
</evidence>
<keyword evidence="3" id="KW-0597">Phosphoprotein</keyword>
<dbReference type="InterPro" id="IPR024086">
    <property type="entry name" value="GlmM_arc-type"/>
</dbReference>
<dbReference type="Pfam" id="PF02878">
    <property type="entry name" value="PGM_PMM_I"/>
    <property type="match status" value="1"/>
</dbReference>
<dbReference type="CDD" id="cd03087">
    <property type="entry name" value="PGM_like1"/>
    <property type="match status" value="1"/>
</dbReference>
<feature type="domain" description="Alpha-D-phosphohexomutase alpha/beta/alpha" evidence="11">
    <location>
        <begin position="248"/>
        <end position="345"/>
    </location>
</feature>
<dbReference type="Gene3D" id="3.30.310.50">
    <property type="entry name" value="Alpha-D-phosphohexomutase, C-terminal domain"/>
    <property type="match status" value="1"/>
</dbReference>
<dbReference type="PRINTS" id="PR00509">
    <property type="entry name" value="PGMPMM"/>
</dbReference>
<dbReference type="InterPro" id="IPR005846">
    <property type="entry name" value="A-D-PHexomutase_a/b/a-III"/>
</dbReference>
<name>A0ABD5UEY0_9EURY</name>
<evidence type="ECO:0000259" key="10">
    <source>
        <dbReference type="Pfam" id="PF02879"/>
    </source>
</evidence>
<dbReference type="Proteomes" id="UP001596406">
    <property type="component" value="Unassembled WGS sequence"/>
</dbReference>
<proteinExistence type="inferred from homology"/>
<evidence type="ECO:0000313" key="12">
    <source>
        <dbReference type="EMBL" id="MFC6837354.1"/>
    </source>
</evidence>
<evidence type="ECO:0000256" key="2">
    <source>
        <dbReference type="ARBA" id="ARBA00010231"/>
    </source>
</evidence>
<keyword evidence="13" id="KW-1185">Reference proteome</keyword>
<evidence type="ECO:0000313" key="13">
    <source>
        <dbReference type="Proteomes" id="UP001596406"/>
    </source>
</evidence>
<keyword evidence="6 12" id="KW-0413">Isomerase</keyword>
<feature type="domain" description="Alpha-D-phosphohexomutase alpha/beta/alpha" evidence="9">
    <location>
        <begin position="2"/>
        <end position="126"/>
    </location>
</feature>
<dbReference type="GO" id="GO:0046872">
    <property type="term" value="F:metal ion binding"/>
    <property type="evidence" value="ECO:0007669"/>
    <property type="project" value="UniProtKB-KW"/>
</dbReference>
<dbReference type="SUPFAM" id="SSF53738">
    <property type="entry name" value="Phosphoglucomutase, first 3 domains"/>
    <property type="match status" value="3"/>
</dbReference>
<accession>A0ABD5UEY0</accession>
<dbReference type="PANTHER" id="PTHR43771:SF1">
    <property type="entry name" value="PHOSPHOMANNOMUTASE"/>
    <property type="match status" value="1"/>
</dbReference>
<comment type="cofactor">
    <cofactor evidence="1">
        <name>Mg(2+)</name>
        <dbReference type="ChEBI" id="CHEBI:18420"/>
    </cofactor>
</comment>
<gene>
    <name evidence="12" type="primary">glmM</name>
    <name evidence="12" type="ORF">ACFQHK_12640</name>
</gene>
<dbReference type="InterPro" id="IPR005845">
    <property type="entry name" value="A-D-PHexomutase_a/b/a-II"/>
</dbReference>
<dbReference type="InterPro" id="IPR016055">
    <property type="entry name" value="A-D-PHexomutase_a/b/a-I/II/III"/>
</dbReference>
<dbReference type="Pfam" id="PF02880">
    <property type="entry name" value="PGM_PMM_III"/>
    <property type="match status" value="1"/>
</dbReference>
<dbReference type="EC" id="5.4.2.10" evidence="12"/>
<dbReference type="InterPro" id="IPR016066">
    <property type="entry name" value="A-D-PHexomutase_CS"/>
</dbReference>
<dbReference type="EMBL" id="JBHSXM010000001">
    <property type="protein sequence ID" value="MFC6837354.1"/>
    <property type="molecule type" value="Genomic_DNA"/>
</dbReference>
<feature type="domain" description="Alpha-D-phosphohexomutase alpha/beta/alpha" evidence="10">
    <location>
        <begin position="157"/>
        <end position="242"/>
    </location>
</feature>
<evidence type="ECO:0000256" key="5">
    <source>
        <dbReference type="ARBA" id="ARBA00022842"/>
    </source>
</evidence>
<dbReference type="InterPro" id="IPR005841">
    <property type="entry name" value="Alpha-D-phosphohexomutase_SF"/>
</dbReference>
<keyword evidence="5 7" id="KW-0460">Magnesium</keyword>
<dbReference type="InterPro" id="IPR005843">
    <property type="entry name" value="A-D-PHexomutase_C"/>
</dbReference>
<dbReference type="PROSITE" id="PS00710">
    <property type="entry name" value="PGM_PMM"/>
    <property type="match status" value="1"/>
</dbReference>
<evidence type="ECO:0000256" key="6">
    <source>
        <dbReference type="ARBA" id="ARBA00023235"/>
    </source>
</evidence>